<organism evidence="3 4">
    <name type="scientific">Halorubrum aquaticum</name>
    <dbReference type="NCBI Taxonomy" id="387340"/>
    <lineage>
        <taxon>Archaea</taxon>
        <taxon>Methanobacteriati</taxon>
        <taxon>Methanobacteriota</taxon>
        <taxon>Stenosarchaea group</taxon>
        <taxon>Halobacteria</taxon>
        <taxon>Halobacteriales</taxon>
        <taxon>Haloferacaceae</taxon>
        <taxon>Halorubrum</taxon>
    </lineage>
</organism>
<dbReference type="RefSeq" id="WP_149783342.1">
    <property type="nucleotide sequence ID" value="NZ_BAAADP010000005.1"/>
</dbReference>
<evidence type="ECO:0000256" key="1">
    <source>
        <dbReference type="SAM" id="MobiDB-lite"/>
    </source>
</evidence>
<protein>
    <submittedName>
        <fullName evidence="3">Uncharacterized protein</fullName>
    </submittedName>
</protein>
<keyword evidence="2" id="KW-1133">Transmembrane helix</keyword>
<dbReference type="OrthoDB" id="157285at2157"/>
<feature type="transmembrane region" description="Helical" evidence="2">
    <location>
        <begin position="6"/>
        <end position="29"/>
    </location>
</feature>
<proteinExistence type="predicted"/>
<dbReference type="Pfam" id="PF26027">
    <property type="entry name" value="DUF8005"/>
    <property type="match status" value="1"/>
</dbReference>
<dbReference type="AlphaFoldDB" id="A0A1I2ZK27"/>
<feature type="region of interest" description="Disordered" evidence="1">
    <location>
        <begin position="47"/>
        <end position="67"/>
    </location>
</feature>
<keyword evidence="4" id="KW-1185">Reference proteome</keyword>
<name>A0A1I2ZK27_9EURY</name>
<evidence type="ECO:0000313" key="3">
    <source>
        <dbReference type="EMBL" id="SFH38084.1"/>
    </source>
</evidence>
<evidence type="ECO:0000313" key="4">
    <source>
        <dbReference type="Proteomes" id="UP000323537"/>
    </source>
</evidence>
<evidence type="ECO:0000256" key="2">
    <source>
        <dbReference type="SAM" id="Phobius"/>
    </source>
</evidence>
<gene>
    <name evidence="3" type="ORF">SAMN04488066_102189</name>
</gene>
<dbReference type="InterPro" id="IPR058318">
    <property type="entry name" value="DUF8005"/>
</dbReference>
<dbReference type="Proteomes" id="UP000323537">
    <property type="component" value="Unassembled WGS sequence"/>
</dbReference>
<keyword evidence="2" id="KW-0472">Membrane</keyword>
<reference evidence="3 4" key="1">
    <citation type="submission" date="2016-10" db="EMBL/GenBank/DDBJ databases">
        <authorList>
            <person name="Varghese N."/>
            <person name="Submissions S."/>
        </authorList>
    </citation>
    <scope>NUCLEOTIDE SEQUENCE [LARGE SCALE GENOMIC DNA]</scope>
    <source>
        <strain evidence="3 4">CGMCC 1.6377</strain>
    </source>
</reference>
<keyword evidence="2" id="KW-0812">Transmembrane</keyword>
<sequence>MSNVVALVYYGGMTVLFFFWAYGIVSFVLDVKNKLIPGIREYREGRKQLKAEAEEEEERESRERQLY</sequence>
<dbReference type="EMBL" id="FOPZ01000002">
    <property type="protein sequence ID" value="SFH38084.1"/>
    <property type="molecule type" value="Genomic_DNA"/>
</dbReference>
<accession>A0A1I2ZK27</accession>